<comment type="cofactor">
    <cofactor evidence="1">
        <name>Mg(2+)</name>
        <dbReference type="ChEBI" id="CHEBI:18420"/>
    </cofactor>
</comment>
<dbReference type="CDD" id="cd04685">
    <property type="entry name" value="NUDIX_Hydrolase"/>
    <property type="match status" value="1"/>
</dbReference>
<proteinExistence type="inferred from homology"/>
<gene>
    <name evidence="7" type="ORF">J5X75_01555</name>
</gene>
<feature type="domain" description="Nudix hydrolase" evidence="6">
    <location>
        <begin position="2"/>
        <end position="144"/>
    </location>
</feature>
<evidence type="ECO:0000313" key="7">
    <source>
        <dbReference type="EMBL" id="MBO3736205.1"/>
    </source>
</evidence>
<dbReference type="PROSITE" id="PS51462">
    <property type="entry name" value="NUDIX"/>
    <property type="match status" value="1"/>
</dbReference>
<comment type="similarity">
    <text evidence="2 5">Belongs to the Nudix hydrolase family.</text>
</comment>
<evidence type="ECO:0000259" key="6">
    <source>
        <dbReference type="PROSITE" id="PS51462"/>
    </source>
</evidence>
<evidence type="ECO:0000256" key="1">
    <source>
        <dbReference type="ARBA" id="ARBA00001946"/>
    </source>
</evidence>
<dbReference type="InterPro" id="IPR020084">
    <property type="entry name" value="NUDIX_hydrolase_CS"/>
</dbReference>
<keyword evidence="8" id="KW-1185">Reference proteome</keyword>
<organism evidence="7 8">
    <name type="scientific">Actinoplanes flavus</name>
    <dbReference type="NCBI Taxonomy" id="2820290"/>
    <lineage>
        <taxon>Bacteria</taxon>
        <taxon>Bacillati</taxon>
        <taxon>Actinomycetota</taxon>
        <taxon>Actinomycetes</taxon>
        <taxon>Micromonosporales</taxon>
        <taxon>Micromonosporaceae</taxon>
        <taxon>Actinoplanes</taxon>
    </lineage>
</organism>
<dbReference type="InterPro" id="IPR020476">
    <property type="entry name" value="Nudix_hydrolase"/>
</dbReference>
<reference evidence="7 8" key="1">
    <citation type="submission" date="2021-03" db="EMBL/GenBank/DDBJ databases">
        <title>Actinoplanes flavus sp. nov., a novel actinomycete isolated from Coconut Palm rhizosphere soil.</title>
        <authorList>
            <person name="Luo X."/>
        </authorList>
    </citation>
    <scope>NUCLEOTIDE SEQUENCE [LARGE SCALE GENOMIC DNA]</scope>
    <source>
        <strain evidence="7 8">NEAU-H7</strain>
    </source>
</reference>
<dbReference type="PROSITE" id="PS00893">
    <property type="entry name" value="NUDIX_BOX"/>
    <property type="match status" value="1"/>
</dbReference>
<keyword evidence="4" id="KW-0460">Magnesium</keyword>
<keyword evidence="3 5" id="KW-0378">Hydrolase</keyword>
<dbReference type="SUPFAM" id="SSF55811">
    <property type="entry name" value="Nudix"/>
    <property type="match status" value="1"/>
</dbReference>
<dbReference type="Gene3D" id="3.90.79.10">
    <property type="entry name" value="Nucleoside Triphosphate Pyrophosphohydrolase"/>
    <property type="match status" value="1"/>
</dbReference>
<dbReference type="PANTHER" id="PTHR43046">
    <property type="entry name" value="GDP-MANNOSE MANNOSYL HYDROLASE"/>
    <property type="match status" value="1"/>
</dbReference>
<accession>A0ABS3UBQ4</accession>
<protein>
    <submittedName>
        <fullName evidence="7">NUDIX domain-containing protein</fullName>
    </submittedName>
</protein>
<evidence type="ECO:0000256" key="2">
    <source>
        <dbReference type="ARBA" id="ARBA00005582"/>
    </source>
</evidence>
<evidence type="ECO:0000313" key="8">
    <source>
        <dbReference type="Proteomes" id="UP000679690"/>
    </source>
</evidence>
<dbReference type="PRINTS" id="PR00502">
    <property type="entry name" value="NUDIXFAMILY"/>
</dbReference>
<name>A0ABS3UBQ4_9ACTN</name>
<comment type="caution">
    <text evidence="7">The sequence shown here is derived from an EMBL/GenBank/DDBJ whole genome shotgun (WGS) entry which is preliminary data.</text>
</comment>
<evidence type="ECO:0000256" key="3">
    <source>
        <dbReference type="ARBA" id="ARBA00022801"/>
    </source>
</evidence>
<dbReference type="Proteomes" id="UP000679690">
    <property type="component" value="Unassembled WGS sequence"/>
</dbReference>
<dbReference type="EMBL" id="JAGFNS010000001">
    <property type="protein sequence ID" value="MBO3736205.1"/>
    <property type="molecule type" value="Genomic_DNA"/>
</dbReference>
<dbReference type="InterPro" id="IPR015797">
    <property type="entry name" value="NUDIX_hydrolase-like_dom_sf"/>
</dbReference>
<dbReference type="Pfam" id="PF00293">
    <property type="entry name" value="NUDIX"/>
    <property type="match status" value="1"/>
</dbReference>
<dbReference type="InterPro" id="IPR000086">
    <property type="entry name" value="NUDIX_hydrolase_dom"/>
</dbReference>
<dbReference type="PANTHER" id="PTHR43046:SF12">
    <property type="entry name" value="GDP-MANNOSE MANNOSYL HYDROLASE"/>
    <property type="match status" value="1"/>
</dbReference>
<sequence>MIDRRAGRVLLVDPAGRVLLLHGGDPARQEQRWWFTPGGGLTPGETVADAARRELFEETGLRIGPSDLGEPVHHEVAEFSYDRRRYRQEQDFFLVRVADWQVDTAGMEEAERLTITEHRWWSAAEIEASAEQIYPVDLAALLRRHAADAVPDGRC</sequence>
<evidence type="ECO:0000256" key="5">
    <source>
        <dbReference type="RuleBase" id="RU003476"/>
    </source>
</evidence>
<evidence type="ECO:0000256" key="4">
    <source>
        <dbReference type="ARBA" id="ARBA00022842"/>
    </source>
</evidence>